<keyword evidence="5" id="KW-1185">Reference proteome</keyword>
<dbReference type="Gene3D" id="2.130.10.10">
    <property type="entry name" value="YVTN repeat-like/Quinoprotein amine dehydrogenase"/>
    <property type="match status" value="1"/>
</dbReference>
<dbReference type="Pfam" id="PF24883">
    <property type="entry name" value="NPHP3_N"/>
    <property type="match status" value="1"/>
</dbReference>
<dbReference type="OrthoDB" id="2658414at2759"/>
<keyword evidence="1" id="KW-0677">Repeat</keyword>
<name>A0A1C7LPW6_GRIFR</name>
<dbReference type="PROSITE" id="PS50837">
    <property type="entry name" value="NACHT"/>
    <property type="match status" value="1"/>
</dbReference>
<dbReference type="PANTHER" id="PTHR10039">
    <property type="entry name" value="AMELOGENIN"/>
    <property type="match status" value="1"/>
</dbReference>
<evidence type="ECO:0000313" key="5">
    <source>
        <dbReference type="Proteomes" id="UP000092993"/>
    </source>
</evidence>
<accession>A0A1C7LPW6</accession>
<evidence type="ECO:0000259" key="3">
    <source>
        <dbReference type="PROSITE" id="PS50837"/>
    </source>
</evidence>
<dbReference type="Gene3D" id="3.40.50.300">
    <property type="entry name" value="P-loop containing nucleotide triphosphate hydrolases"/>
    <property type="match status" value="1"/>
</dbReference>
<protein>
    <submittedName>
        <fullName evidence="4">Vegetative incompatibility protein HET-E-1</fullName>
    </submittedName>
</protein>
<dbReference type="AlphaFoldDB" id="A0A1C7LPW6"/>
<reference evidence="4 5" key="1">
    <citation type="submission" date="2016-03" db="EMBL/GenBank/DDBJ databases">
        <title>Whole genome sequencing of Grifola frondosa 9006-11.</title>
        <authorList>
            <person name="Min B."/>
            <person name="Park H."/>
            <person name="Kim J.-G."/>
            <person name="Cho H."/>
            <person name="Oh Y.-L."/>
            <person name="Kong W.-S."/>
            <person name="Choi I.-G."/>
        </authorList>
    </citation>
    <scope>NUCLEOTIDE SEQUENCE [LARGE SCALE GENOMIC DNA]</scope>
    <source>
        <strain evidence="4 5">9006-11</strain>
    </source>
</reference>
<dbReference type="InterPro" id="IPR056884">
    <property type="entry name" value="NPHP3-like_N"/>
</dbReference>
<dbReference type="InterPro" id="IPR001680">
    <property type="entry name" value="WD40_rpt"/>
</dbReference>
<evidence type="ECO:0000256" key="1">
    <source>
        <dbReference type="ARBA" id="ARBA00022737"/>
    </source>
</evidence>
<evidence type="ECO:0000313" key="4">
    <source>
        <dbReference type="EMBL" id="OBZ66753.1"/>
    </source>
</evidence>
<organism evidence="4 5">
    <name type="scientific">Grifola frondosa</name>
    <name type="common">Maitake</name>
    <name type="synonym">Polyporus frondosus</name>
    <dbReference type="NCBI Taxonomy" id="5627"/>
    <lineage>
        <taxon>Eukaryota</taxon>
        <taxon>Fungi</taxon>
        <taxon>Dikarya</taxon>
        <taxon>Basidiomycota</taxon>
        <taxon>Agaricomycotina</taxon>
        <taxon>Agaricomycetes</taxon>
        <taxon>Polyporales</taxon>
        <taxon>Grifolaceae</taxon>
        <taxon>Grifola</taxon>
    </lineage>
</organism>
<dbReference type="Proteomes" id="UP000092993">
    <property type="component" value="Unassembled WGS sequence"/>
</dbReference>
<dbReference type="PROSITE" id="PS50082">
    <property type="entry name" value="WD_REPEATS_2"/>
    <property type="match status" value="1"/>
</dbReference>
<dbReference type="InterPro" id="IPR036322">
    <property type="entry name" value="WD40_repeat_dom_sf"/>
</dbReference>
<keyword evidence="2" id="KW-0853">WD repeat</keyword>
<dbReference type="STRING" id="5627.A0A1C7LPW6"/>
<dbReference type="OMA" id="ESHRIMD"/>
<proteinExistence type="predicted"/>
<feature type="domain" description="NACHT" evidence="3">
    <location>
        <begin position="386"/>
        <end position="551"/>
    </location>
</feature>
<dbReference type="InterPro" id="IPR007111">
    <property type="entry name" value="NACHT_NTPase"/>
</dbReference>
<dbReference type="EMBL" id="LUGG01000027">
    <property type="protein sequence ID" value="OBZ66753.1"/>
    <property type="molecule type" value="Genomic_DNA"/>
</dbReference>
<dbReference type="InterPro" id="IPR015943">
    <property type="entry name" value="WD40/YVTN_repeat-like_dom_sf"/>
</dbReference>
<comment type="caution">
    <text evidence="4">The sequence shown here is derived from an EMBL/GenBank/DDBJ whole genome shotgun (WGS) entry which is preliminary data.</text>
</comment>
<feature type="repeat" description="WD" evidence="2">
    <location>
        <begin position="946"/>
        <end position="987"/>
    </location>
</feature>
<evidence type="ECO:0000256" key="2">
    <source>
        <dbReference type="PROSITE-ProRule" id="PRU00221"/>
    </source>
</evidence>
<sequence>MQAGVQIKYFSLRQCGANKLPKFASVFVQLSSPSYKTHSSRVSKGDVWRQWDATVAVDNSSGFILTVMQKHGRPRRIEELGHIDIHLGDVAESEADATCERKFSLTMADGTSAALEITLSFSGIRFTDGGVGDETEIVPPHPALRPIGVASTSQGPLSGYSNRLTTIEERVNVALGSTVMSHPPEWAKKFQQSAVYLDVIFDVAQSFASFSSYIQPVVKASQSLSKCFVKQGIHNDDDIRELASSMENMLSALGGICRSHNAADKIQELNKTGTIDHAMKAVEKCANFIHDYAHISSAQVLREKSNKAAIEDFRKDFEVLRWHLMSAMIQQTYHVVHISKVDEALEKLHRVKDASHDESVQCLPDTQVRILDSIYRWIDAPEPHKNVLWLHGIAGSGKTTIASTVASQLASGQGPPPRLRRRLLGADFFCKRDVEDLTKPHRVWPTIADHLARTHHPLAQPIIDAIHKDPGLGESHRIMDQFQNLIVRPMSSTFNSDTPIIVIIIDAVDECGDALSRKALLKCLAECSIELPASVKILVTSRPENDIEDSLNNVEGVLLDILENQQRIDVSKYIHHRIGELRSKRADTLGGNWPGPGKTQELVRRSDGLFIWARLSLDFIEDEPSPKKALEAVLSDVATHRQHKDSRHVPLNRLYGTILRSAAEDLNEEKIPLILRVLGCVVAAKVPLSRTSLLRLISNDQYDTDEVSWALGKLASVLPLHGHSHIVRVIHPSFIDFLTTETRAEDFFISISEFNLSMCRASLQLMHQQLKCDICKIGNPTRLNSDVPMARETLQKKDPLLYCCQYWGDHLAGSQSMAEAVMALVELFFTEHLLEWIEILSLADVLECALPSLARIEGSLREISRDAAGESRSRVMTISLGCRDATRFLRYHYSVIHQYALHTYISALAFTPSKSWIAEHYIQKYRPPLRVTVGLDDFWPPQVLAFDRHWGPILDARFSPDKRNIASLDFYGTIHVWNANSGHIFLTLHRSYTSRACE</sequence>
<dbReference type="SUPFAM" id="SSF50978">
    <property type="entry name" value="WD40 repeat-like"/>
    <property type="match status" value="1"/>
</dbReference>
<dbReference type="InterPro" id="IPR027417">
    <property type="entry name" value="P-loop_NTPase"/>
</dbReference>
<gene>
    <name evidence="4" type="primary">HET-E1_10</name>
    <name evidence="4" type="ORF">A0H81_13229</name>
</gene>
<dbReference type="SUPFAM" id="SSF52540">
    <property type="entry name" value="P-loop containing nucleoside triphosphate hydrolases"/>
    <property type="match status" value="1"/>
</dbReference>